<dbReference type="EMBL" id="FQUG01000004">
    <property type="protein sequence ID" value="SHE79442.1"/>
    <property type="molecule type" value="Genomic_DNA"/>
</dbReference>
<dbReference type="Proteomes" id="UP000184404">
    <property type="component" value="Unassembled WGS sequence"/>
</dbReference>
<accession>A0A1M4WEQ2</accession>
<dbReference type="SUPFAM" id="SSF52402">
    <property type="entry name" value="Adenine nucleotide alpha hydrolases-like"/>
    <property type="match status" value="1"/>
</dbReference>
<comment type="function">
    <text evidence="10">Catalyzes the ATP-dependent conversion of 7-carboxy-7-deazaguanine (CDG) to 7-cyano-7-deazaguanine (preQ(0)).</text>
</comment>
<comment type="subunit">
    <text evidence="10">Homodimer.</text>
</comment>
<comment type="cofactor">
    <cofactor evidence="10">
        <name>Zn(2+)</name>
        <dbReference type="ChEBI" id="CHEBI:29105"/>
    </cofactor>
    <text evidence="10">Binds 1 zinc ion per subunit.</text>
</comment>
<evidence type="ECO:0000256" key="10">
    <source>
        <dbReference type="HAMAP-Rule" id="MF_01633"/>
    </source>
</evidence>
<feature type="binding site" evidence="10">
    <location>
        <position position="204"/>
    </location>
    <ligand>
        <name>Zn(2+)</name>
        <dbReference type="ChEBI" id="CHEBI:29105"/>
    </ligand>
</feature>
<dbReference type="STRING" id="1123243.SAMN02745190_01199"/>
<comment type="catalytic activity">
    <reaction evidence="9 10">
        <text>7-carboxy-7-carbaguanine + NH4(+) + 2 ATP = 7-cyano-7-carbaguanine + 2 AMP + 2 diphosphate + 2 H(+)</text>
        <dbReference type="Rhea" id="RHEA:27982"/>
        <dbReference type="ChEBI" id="CHEBI:15378"/>
        <dbReference type="ChEBI" id="CHEBI:28938"/>
        <dbReference type="ChEBI" id="CHEBI:30616"/>
        <dbReference type="ChEBI" id="CHEBI:33019"/>
        <dbReference type="ChEBI" id="CHEBI:45075"/>
        <dbReference type="ChEBI" id="CHEBI:61036"/>
        <dbReference type="ChEBI" id="CHEBI:456215"/>
        <dbReference type="EC" id="6.3.4.20"/>
    </reaction>
</comment>
<keyword evidence="10" id="KW-0671">Queuosine biosynthesis</keyword>
<dbReference type="NCBIfam" id="TIGR00364">
    <property type="entry name" value="7-cyano-7-deazaguanine synthase QueC"/>
    <property type="match status" value="1"/>
</dbReference>
<evidence type="ECO:0000313" key="12">
    <source>
        <dbReference type="Proteomes" id="UP000184404"/>
    </source>
</evidence>
<keyword evidence="4 10" id="KW-0547">Nucleotide-binding</keyword>
<feature type="binding site" evidence="10">
    <location>
        <position position="190"/>
    </location>
    <ligand>
        <name>Zn(2+)</name>
        <dbReference type="ChEBI" id="CHEBI:29105"/>
    </ligand>
</feature>
<dbReference type="GO" id="GO:0008616">
    <property type="term" value="P:tRNA queuosine(34) biosynthetic process"/>
    <property type="evidence" value="ECO:0007669"/>
    <property type="project" value="UniProtKB-UniRule"/>
</dbReference>
<feature type="binding site" evidence="10">
    <location>
        <begin position="8"/>
        <end position="18"/>
    </location>
    <ligand>
        <name>ATP</name>
        <dbReference type="ChEBI" id="CHEBI:30616"/>
    </ligand>
</feature>
<dbReference type="Pfam" id="PF06508">
    <property type="entry name" value="QueC"/>
    <property type="match status" value="1"/>
</dbReference>
<evidence type="ECO:0000256" key="7">
    <source>
        <dbReference type="ARBA" id="ARBA00037993"/>
    </source>
</evidence>
<feature type="binding site" evidence="10">
    <location>
        <position position="201"/>
    </location>
    <ligand>
        <name>Zn(2+)</name>
        <dbReference type="ChEBI" id="CHEBI:29105"/>
    </ligand>
</feature>
<dbReference type="PANTHER" id="PTHR42914">
    <property type="entry name" value="7-CYANO-7-DEAZAGUANINE SYNTHASE"/>
    <property type="match status" value="1"/>
</dbReference>
<evidence type="ECO:0000313" key="11">
    <source>
        <dbReference type="EMBL" id="SHE79442.1"/>
    </source>
</evidence>
<keyword evidence="3 10" id="KW-0479">Metal-binding</keyword>
<evidence type="ECO:0000256" key="2">
    <source>
        <dbReference type="ARBA" id="ARBA00022598"/>
    </source>
</evidence>
<dbReference type="HAMAP" id="MF_01633">
    <property type="entry name" value="QueC"/>
    <property type="match status" value="1"/>
</dbReference>
<dbReference type="EC" id="6.3.4.20" evidence="8 10"/>
<dbReference type="GO" id="GO:0016879">
    <property type="term" value="F:ligase activity, forming carbon-nitrogen bonds"/>
    <property type="evidence" value="ECO:0007669"/>
    <property type="project" value="UniProtKB-UniRule"/>
</dbReference>
<evidence type="ECO:0000256" key="3">
    <source>
        <dbReference type="ARBA" id="ARBA00022723"/>
    </source>
</evidence>
<dbReference type="PANTHER" id="PTHR42914:SF1">
    <property type="entry name" value="7-CYANO-7-DEAZAGUANINE SYNTHASE"/>
    <property type="match status" value="1"/>
</dbReference>
<organism evidence="11 12">
    <name type="scientific">Schwartzia succinivorans DSM 10502</name>
    <dbReference type="NCBI Taxonomy" id="1123243"/>
    <lineage>
        <taxon>Bacteria</taxon>
        <taxon>Bacillati</taxon>
        <taxon>Bacillota</taxon>
        <taxon>Negativicutes</taxon>
        <taxon>Selenomonadales</taxon>
        <taxon>Selenomonadaceae</taxon>
        <taxon>Schwartzia</taxon>
    </lineage>
</organism>
<evidence type="ECO:0000256" key="6">
    <source>
        <dbReference type="ARBA" id="ARBA00022840"/>
    </source>
</evidence>
<dbReference type="Gene3D" id="3.40.50.620">
    <property type="entry name" value="HUPs"/>
    <property type="match status" value="1"/>
</dbReference>
<evidence type="ECO:0000256" key="4">
    <source>
        <dbReference type="ARBA" id="ARBA00022741"/>
    </source>
</evidence>
<dbReference type="UniPathway" id="UPA00391"/>
<gene>
    <name evidence="10" type="primary">queC</name>
    <name evidence="11" type="ORF">SAMN02745190_01199</name>
</gene>
<dbReference type="PIRSF" id="PIRSF006293">
    <property type="entry name" value="ExsB"/>
    <property type="match status" value="1"/>
</dbReference>
<dbReference type="InterPro" id="IPR014729">
    <property type="entry name" value="Rossmann-like_a/b/a_fold"/>
</dbReference>
<dbReference type="GO" id="GO:0005524">
    <property type="term" value="F:ATP binding"/>
    <property type="evidence" value="ECO:0007669"/>
    <property type="project" value="UniProtKB-UniRule"/>
</dbReference>
<evidence type="ECO:0000256" key="8">
    <source>
        <dbReference type="ARBA" id="ARBA00039149"/>
    </source>
</evidence>
<reference evidence="11 12" key="1">
    <citation type="submission" date="2016-11" db="EMBL/GenBank/DDBJ databases">
        <authorList>
            <person name="Jaros S."/>
            <person name="Januszkiewicz K."/>
            <person name="Wedrychowicz H."/>
        </authorList>
    </citation>
    <scope>NUCLEOTIDE SEQUENCE [LARGE SCALE GENOMIC DNA]</scope>
    <source>
        <strain evidence="11 12">DSM 10502</strain>
    </source>
</reference>
<dbReference type="InterPro" id="IPR018317">
    <property type="entry name" value="QueC"/>
</dbReference>
<protein>
    <recommendedName>
        <fullName evidence="8 10">7-cyano-7-deazaguanine synthase</fullName>
        <ecNumber evidence="8 10">6.3.4.20</ecNumber>
    </recommendedName>
    <alternativeName>
        <fullName evidence="10">7-cyano-7-carbaguanine synthase</fullName>
    </alternativeName>
    <alternativeName>
        <fullName evidence="10">PreQ(0) synthase</fullName>
    </alternativeName>
    <alternativeName>
        <fullName evidence="10">Queuosine biosynthesis protein QueC</fullName>
    </alternativeName>
</protein>
<evidence type="ECO:0000256" key="1">
    <source>
        <dbReference type="ARBA" id="ARBA00005061"/>
    </source>
</evidence>
<evidence type="ECO:0000256" key="5">
    <source>
        <dbReference type="ARBA" id="ARBA00022833"/>
    </source>
</evidence>
<keyword evidence="6 10" id="KW-0067">ATP-binding</keyword>
<dbReference type="CDD" id="cd01995">
    <property type="entry name" value="QueC-like"/>
    <property type="match status" value="1"/>
</dbReference>
<comment type="pathway">
    <text evidence="1 10">Purine metabolism; 7-cyano-7-deazaguanine biosynthesis.</text>
</comment>
<feature type="binding site" evidence="10">
    <location>
        <position position="198"/>
    </location>
    <ligand>
        <name>Zn(2+)</name>
        <dbReference type="ChEBI" id="CHEBI:29105"/>
    </ligand>
</feature>
<keyword evidence="5 10" id="KW-0862">Zinc</keyword>
<dbReference type="GO" id="GO:0008270">
    <property type="term" value="F:zinc ion binding"/>
    <property type="evidence" value="ECO:0007669"/>
    <property type="project" value="UniProtKB-UniRule"/>
</dbReference>
<name>A0A1M4WEQ2_9FIRM</name>
<comment type="similarity">
    <text evidence="7 10">Belongs to the QueC family.</text>
</comment>
<dbReference type="AlphaFoldDB" id="A0A1M4WEQ2"/>
<proteinExistence type="inferred from homology"/>
<keyword evidence="12" id="KW-1185">Reference proteome</keyword>
<sequence length="226" mass="24871">MEKAVVLLSGGLDSTVCMAVAHSKGMELYPISFNYHQRHNIELESAKKVAKHFGVKRHLIIETNMDAIGGSALTDENIDVPAGNPDREDVPITYVPARNLIFLSYAMGYAEVLGAQHVFIGVNAVDYSGYPDCRPEFIAKFQDLANYATRATAVEHKGITIETPLQDLSKKEIVLLGTKLHAPLEYTHSCYKGGEKACGVCDSCRLRLRGFEEAGVNDPVPYEIQK</sequence>
<keyword evidence="2 10" id="KW-0436">Ligase</keyword>
<dbReference type="RefSeq" id="WP_072935270.1">
    <property type="nucleotide sequence ID" value="NZ_FQUG01000004.1"/>
</dbReference>
<dbReference type="OrthoDB" id="9789567at2"/>
<evidence type="ECO:0000256" key="9">
    <source>
        <dbReference type="ARBA" id="ARBA00047890"/>
    </source>
</evidence>